<comment type="caution">
    <text evidence="1">The sequence shown here is derived from an EMBL/GenBank/DDBJ whole genome shotgun (WGS) entry which is preliminary data.</text>
</comment>
<protein>
    <submittedName>
        <fullName evidence="1">Uncharacterized protein</fullName>
    </submittedName>
</protein>
<evidence type="ECO:0000313" key="1">
    <source>
        <dbReference type="EMBL" id="EFE89319.1"/>
    </source>
</evidence>
<reference evidence="1 2" key="1">
    <citation type="submission" date="2010-02" db="EMBL/GenBank/DDBJ databases">
        <authorList>
            <person name="Weinstock G."/>
            <person name="Sodergren E."/>
            <person name="Clifton S."/>
            <person name="Fulton L."/>
            <person name="Fulton B."/>
            <person name="Courtney L."/>
            <person name="Fronick C."/>
            <person name="Harrison M."/>
            <person name="Strong C."/>
            <person name="Farmer C."/>
            <person name="Delahaunty K."/>
            <person name="Markovic C."/>
            <person name="Hall O."/>
            <person name="Minx P."/>
            <person name="Tomlinson C."/>
            <person name="Mitreva M."/>
            <person name="Nelson J."/>
            <person name="Hou S."/>
            <person name="Wollam A."/>
            <person name="Pepin K.H."/>
            <person name="Johnson M."/>
            <person name="Bhonagiri V."/>
            <person name="Zhang X."/>
            <person name="Suruliraj S."/>
            <person name="Warren W."/>
            <person name="Chinwalla A."/>
            <person name="Mardis E.R."/>
            <person name="Wilson R.K."/>
        </authorList>
    </citation>
    <scope>NUCLEOTIDE SEQUENCE [LARGE SCALE GENOMIC DNA]</scope>
    <source>
        <strain evidence="1 2">DSM 20213</strain>
    </source>
</reference>
<gene>
    <name evidence="1" type="ORF">BIFBRE_03736</name>
</gene>
<evidence type="ECO:0000313" key="2">
    <source>
        <dbReference type="Proteomes" id="UP000003191"/>
    </source>
</evidence>
<accession>D4BNT1</accession>
<organism evidence="1 2">
    <name type="scientific">Bifidobacterium breve DSM 20213 = JCM 1192</name>
    <dbReference type="NCBI Taxonomy" id="518634"/>
    <lineage>
        <taxon>Bacteria</taxon>
        <taxon>Bacillati</taxon>
        <taxon>Actinomycetota</taxon>
        <taxon>Actinomycetes</taxon>
        <taxon>Bifidobacteriales</taxon>
        <taxon>Bifidobacteriaceae</taxon>
        <taxon>Bifidobacterium</taxon>
    </lineage>
</organism>
<dbReference type="Proteomes" id="UP000003191">
    <property type="component" value="Unassembled WGS sequence"/>
</dbReference>
<dbReference type="HOGENOM" id="CLU_142200_0_0_11"/>
<name>D4BNT1_BIFBR</name>
<dbReference type="EMBL" id="ACCG02000009">
    <property type="protein sequence ID" value="EFE89319.1"/>
    <property type="molecule type" value="Genomic_DNA"/>
</dbReference>
<dbReference type="AlphaFoldDB" id="D4BNT1"/>
<keyword evidence="2" id="KW-1185">Reference proteome</keyword>
<proteinExistence type="predicted"/>
<sequence>MSPSTIRSVAVGPSAPVDDIKKCKVLIPGAGNPGSTILGKPKLSEPGTCSSNTYNVIVLGTSVSEAGNLIAYLKTRFVRYLVATRTSTQDMAPKAFEFVPVQEWSHIWTDEELFAEYVLDEAEMADICNSIPEME</sequence>